<keyword evidence="2" id="KW-0812">Transmembrane</keyword>
<feature type="region of interest" description="Disordered" evidence="1">
    <location>
        <begin position="1"/>
        <end position="40"/>
    </location>
</feature>
<keyword evidence="4" id="KW-1185">Reference proteome</keyword>
<comment type="caution">
    <text evidence="3">The sequence shown here is derived from an EMBL/GenBank/DDBJ whole genome shotgun (WGS) entry which is preliminary data.</text>
</comment>
<gene>
    <name evidence="3" type="ORF">GCM10011534_10780</name>
</gene>
<reference evidence="3" key="2">
    <citation type="submission" date="2020-09" db="EMBL/GenBank/DDBJ databases">
        <authorList>
            <person name="Sun Q."/>
            <person name="Zhou Y."/>
        </authorList>
    </citation>
    <scope>NUCLEOTIDE SEQUENCE</scope>
    <source>
        <strain evidence="3">CGMCC 1.6293</strain>
    </source>
</reference>
<proteinExistence type="predicted"/>
<dbReference type="AlphaFoldDB" id="A0A917SPV4"/>
<evidence type="ECO:0000313" key="4">
    <source>
        <dbReference type="Proteomes" id="UP000649829"/>
    </source>
</evidence>
<feature type="transmembrane region" description="Helical" evidence="2">
    <location>
        <begin position="67"/>
        <end position="85"/>
    </location>
</feature>
<dbReference type="EMBL" id="BMLF01000001">
    <property type="protein sequence ID" value="GGL90459.1"/>
    <property type="molecule type" value="Genomic_DNA"/>
</dbReference>
<dbReference type="Proteomes" id="UP000649829">
    <property type="component" value="Unassembled WGS sequence"/>
</dbReference>
<keyword evidence="2" id="KW-0472">Membrane</keyword>
<evidence type="ECO:0000313" key="3">
    <source>
        <dbReference type="EMBL" id="GGL90459.1"/>
    </source>
</evidence>
<accession>A0A917SPV4</accession>
<feature type="transmembrane region" description="Helical" evidence="2">
    <location>
        <begin position="43"/>
        <end position="61"/>
    </location>
</feature>
<evidence type="ECO:0000256" key="2">
    <source>
        <dbReference type="SAM" id="Phobius"/>
    </source>
</evidence>
<reference evidence="3" key="1">
    <citation type="journal article" date="2014" name="Int. J. Syst. Evol. Microbiol.">
        <title>Complete genome sequence of Corynebacterium casei LMG S-19264T (=DSM 44701T), isolated from a smear-ripened cheese.</title>
        <authorList>
            <consortium name="US DOE Joint Genome Institute (JGI-PGF)"/>
            <person name="Walter F."/>
            <person name="Albersmeier A."/>
            <person name="Kalinowski J."/>
            <person name="Ruckert C."/>
        </authorList>
    </citation>
    <scope>NUCLEOTIDE SEQUENCE</scope>
    <source>
        <strain evidence="3">CGMCC 1.6293</strain>
    </source>
</reference>
<organism evidence="3 4">
    <name type="scientific">Pseudooceanicola nanhaiensis</name>
    <dbReference type="NCBI Taxonomy" id="375761"/>
    <lineage>
        <taxon>Bacteria</taxon>
        <taxon>Pseudomonadati</taxon>
        <taxon>Pseudomonadota</taxon>
        <taxon>Alphaproteobacteria</taxon>
        <taxon>Rhodobacterales</taxon>
        <taxon>Paracoccaceae</taxon>
        <taxon>Pseudooceanicola</taxon>
    </lineage>
</organism>
<evidence type="ECO:0000256" key="1">
    <source>
        <dbReference type="SAM" id="MobiDB-lite"/>
    </source>
</evidence>
<protein>
    <submittedName>
        <fullName evidence="3">Uncharacterized protein</fullName>
    </submittedName>
</protein>
<dbReference type="RefSeq" id="WP_028285961.1">
    <property type="nucleotide sequence ID" value="NZ_BMLF01000001.1"/>
</dbReference>
<sequence>MPPQDHTPHDTRNSPTTAPDRTEPPARPDSASRVPGPKKSHRGTVILAAVLIGALGLSALAAGAALLAVGIGAVAVAALAIYLVWTTRRGT</sequence>
<keyword evidence="2" id="KW-1133">Transmembrane helix</keyword>
<name>A0A917SPV4_9RHOB</name>
<feature type="compositionally biased region" description="Basic and acidic residues" evidence="1">
    <location>
        <begin position="1"/>
        <end position="12"/>
    </location>
</feature>